<evidence type="ECO:0000256" key="3">
    <source>
        <dbReference type="ARBA" id="ARBA00022827"/>
    </source>
</evidence>
<dbReference type="InterPro" id="IPR016156">
    <property type="entry name" value="FAD/NAD-linked_Rdtase_dimer_sf"/>
</dbReference>
<dbReference type="PRINTS" id="PR00411">
    <property type="entry name" value="PNDRDTASEI"/>
</dbReference>
<dbReference type="AlphaFoldDB" id="A0A5C5RB81"/>
<evidence type="ECO:0000256" key="4">
    <source>
        <dbReference type="ARBA" id="ARBA00023002"/>
    </source>
</evidence>
<dbReference type="Gene3D" id="3.50.50.60">
    <property type="entry name" value="FAD/NAD(P)-binding domain"/>
    <property type="match status" value="2"/>
</dbReference>
<feature type="domain" description="Reductase C-terminal" evidence="6">
    <location>
        <begin position="319"/>
        <end position="389"/>
    </location>
</feature>
<dbReference type="InterPro" id="IPR050446">
    <property type="entry name" value="FAD-oxidoreductase/Apoptosis"/>
</dbReference>
<keyword evidence="8" id="KW-1185">Reference proteome</keyword>
<dbReference type="EMBL" id="VIGW01000004">
    <property type="protein sequence ID" value="TWS19573.1"/>
    <property type="molecule type" value="Genomic_DNA"/>
</dbReference>
<sequence>MSTDGVVIVGTGVAGATAALGLRTGGYDGAVTLIGREPHLPYRRPTLSKDVLLAGMPAEKALLKPATHWEDIGVAVRTGVTVSGGDTAARTLELSDGAALTYGSLVLATGGAARELPGLSPAPRVRYLRDFADAIALRHELGRAGTVIVLGAGLIGSEVASAAATLGARVTVIEPADLPLARVVPPAIGERLAALQRGAGVDLLLGVRPGEITVDPERVSVALPGGGAVVADLLVVAVGSSPDTGLAERLALRVDDGILVDERYRTSADGVYAVGDCARVPQPLEGGTYRAENWSAAQDQGSAVAQVLLGGAPAPTVPWGWSNQFGAVLQFAGWPAADDEVEVDGPMDTASGDPFIARCSRGGRLAGAVAIGRPKELRSVRGELSEQIAAAVAR</sequence>
<evidence type="ECO:0000259" key="5">
    <source>
        <dbReference type="Pfam" id="PF07992"/>
    </source>
</evidence>
<dbReference type="InterPro" id="IPR036188">
    <property type="entry name" value="FAD/NAD-bd_sf"/>
</dbReference>
<dbReference type="Pfam" id="PF07992">
    <property type="entry name" value="Pyr_redox_2"/>
    <property type="match status" value="1"/>
</dbReference>
<dbReference type="SUPFAM" id="SSF51905">
    <property type="entry name" value="FAD/NAD(P)-binding domain"/>
    <property type="match status" value="2"/>
</dbReference>
<accession>A0A5C5RB81</accession>
<evidence type="ECO:0000313" key="8">
    <source>
        <dbReference type="Proteomes" id="UP000317291"/>
    </source>
</evidence>
<keyword evidence="3" id="KW-0274">FAD</keyword>
<comment type="caution">
    <text evidence="7">The sequence shown here is derived from an EMBL/GenBank/DDBJ whole genome shotgun (WGS) entry which is preliminary data.</text>
</comment>
<dbReference type="PRINTS" id="PR00368">
    <property type="entry name" value="FADPNR"/>
</dbReference>
<gene>
    <name evidence="7" type="ORF">FK529_10330</name>
</gene>
<comment type="cofactor">
    <cofactor evidence="1">
        <name>FAD</name>
        <dbReference type="ChEBI" id="CHEBI:57692"/>
    </cofactor>
</comment>
<dbReference type="Gene3D" id="3.30.390.30">
    <property type="match status" value="1"/>
</dbReference>
<keyword evidence="4" id="KW-0560">Oxidoreductase</keyword>
<dbReference type="GO" id="GO:0005737">
    <property type="term" value="C:cytoplasm"/>
    <property type="evidence" value="ECO:0007669"/>
    <property type="project" value="TreeGrafter"/>
</dbReference>
<evidence type="ECO:0000313" key="7">
    <source>
        <dbReference type="EMBL" id="TWS19573.1"/>
    </source>
</evidence>
<dbReference type="RefSeq" id="WP_146560895.1">
    <property type="nucleotide sequence ID" value="NZ_VIGW01000004.1"/>
</dbReference>
<dbReference type="PANTHER" id="PTHR43557:SF2">
    <property type="entry name" value="RIESKE DOMAIN-CONTAINING PROTEIN-RELATED"/>
    <property type="match status" value="1"/>
</dbReference>
<dbReference type="InterPro" id="IPR028202">
    <property type="entry name" value="Reductase_C"/>
</dbReference>
<evidence type="ECO:0000256" key="2">
    <source>
        <dbReference type="ARBA" id="ARBA00022630"/>
    </source>
</evidence>
<evidence type="ECO:0000259" key="6">
    <source>
        <dbReference type="Pfam" id="PF14759"/>
    </source>
</evidence>
<keyword evidence="2" id="KW-0285">Flavoprotein</keyword>
<dbReference type="PANTHER" id="PTHR43557">
    <property type="entry name" value="APOPTOSIS-INDUCING FACTOR 1"/>
    <property type="match status" value="1"/>
</dbReference>
<dbReference type="OrthoDB" id="3568330at2"/>
<feature type="domain" description="FAD/NAD(P)-binding" evidence="5">
    <location>
        <begin position="6"/>
        <end position="301"/>
    </location>
</feature>
<dbReference type="GO" id="GO:0016651">
    <property type="term" value="F:oxidoreductase activity, acting on NAD(P)H"/>
    <property type="evidence" value="ECO:0007669"/>
    <property type="project" value="TreeGrafter"/>
</dbReference>
<dbReference type="Pfam" id="PF14759">
    <property type="entry name" value="Reductase_C"/>
    <property type="match status" value="1"/>
</dbReference>
<evidence type="ECO:0000256" key="1">
    <source>
        <dbReference type="ARBA" id="ARBA00001974"/>
    </source>
</evidence>
<dbReference type="InterPro" id="IPR023753">
    <property type="entry name" value="FAD/NAD-binding_dom"/>
</dbReference>
<dbReference type="SUPFAM" id="SSF55424">
    <property type="entry name" value="FAD/NAD-linked reductases, dimerisation (C-terminal) domain"/>
    <property type="match status" value="1"/>
</dbReference>
<reference evidence="7 8" key="1">
    <citation type="submission" date="2019-06" db="EMBL/GenBank/DDBJ databases">
        <title>Tsukamurella conjunctivitidis sp. nov., Tsukamurella assacharolytica sp. nov. and Tsukamurella sputae sp. nov. isolated from patients with conjunctivitis, bacteraemia (lymphoma) and respiratory infection (sputum) in Hong Kong.</title>
        <authorList>
            <person name="Teng J.L.L."/>
            <person name="Lee H.H."/>
            <person name="Fong J.Y.H."/>
            <person name="Fok K.M.N."/>
            <person name="Lau S.K.P."/>
            <person name="Woo P.C.Y."/>
        </authorList>
    </citation>
    <scope>NUCLEOTIDE SEQUENCE [LARGE SCALE GENOMIC DNA]</scope>
    <source>
        <strain evidence="7 8">HKU71</strain>
    </source>
</reference>
<organism evidence="7 8">
    <name type="scientific">Tsukamurella asaccharolytica</name>
    <dbReference type="NCBI Taxonomy" id="2592067"/>
    <lineage>
        <taxon>Bacteria</taxon>
        <taxon>Bacillati</taxon>
        <taxon>Actinomycetota</taxon>
        <taxon>Actinomycetes</taxon>
        <taxon>Mycobacteriales</taxon>
        <taxon>Tsukamurellaceae</taxon>
        <taxon>Tsukamurella</taxon>
    </lineage>
</organism>
<proteinExistence type="predicted"/>
<dbReference type="Proteomes" id="UP000317291">
    <property type="component" value="Unassembled WGS sequence"/>
</dbReference>
<protein>
    <submittedName>
        <fullName evidence="7">FAD-dependent oxidoreductase</fullName>
    </submittedName>
</protein>
<name>A0A5C5RB81_9ACTN</name>